<dbReference type="InterPro" id="IPR040632">
    <property type="entry name" value="Sulfotransfer_4"/>
</dbReference>
<sequence>MLDIDGKAGQCQCVFLSLGWEELEQCARSPYPSLLGVALTYYITGYEDTYHMRSASDNPPDCLLWQRALSAKYDGIGEFGRQEWDQLLGHCQAVTDWPAIAFSEELIAMYPEAKVILPGRDIDSWHASVLKTVYWRVTDIEFRIASYLDPVAGTFYPMLKKFFETFFEGDFPNKGKAIYHEHYRKIRNLVPPERLLEFKFIMAPPTQEEKDALINKVLQALSETPYACSSLTHLSNGTTNFVFRGKLIQTTHKDGAGGNTAPITTVIVKHSLEHAALNKNLPIDTSRALYEGSMLDALNDFSSGVAGIKAPRLYLFIRDTNIQVLEDFPDAIDLKSILVSLTWNPILMKSVAASVGYGIGAWLRSFHNWSMSRNGRLKNIGNNEPMRKLKYAITYDSHLRILENNFPALLEGHRLALEQVKDAAMKEFEKVSKDGDEDRNWGFIHGDFCVLLPDNSAPPETQHPGGVEAFIIDWEFTQFGHRAYDIGQIIGDIYERWHFSGAEGAIPAIEGFIDGYGGLEDDALAFRVVIHAGVQLIGCLTYTTPTVPFIAPPAMRKITTLVNDLENATPKHERLVPTKPMSSTFLLPPHFASATYPHGIAVQDWLAVKLAKATPVCQDKTCSVVEGLKDFNW</sequence>
<protein>
    <recommendedName>
        <fullName evidence="3">Aminoglycoside phosphotransferase domain-containing protein</fullName>
    </recommendedName>
</protein>
<dbReference type="AlphaFoldDB" id="A0A7C8N7L9"/>
<dbReference type="SUPFAM" id="SSF52540">
    <property type="entry name" value="P-loop containing nucleoside triphosphate hydrolases"/>
    <property type="match status" value="1"/>
</dbReference>
<gene>
    <name evidence="1" type="ORF">GQX73_g5045</name>
</gene>
<name>A0A7C8N7L9_9PEZI</name>
<proteinExistence type="predicted"/>
<dbReference type="Pfam" id="PF17784">
    <property type="entry name" value="Sulfotransfer_4"/>
    <property type="match status" value="1"/>
</dbReference>
<dbReference type="Gene3D" id="3.30.200.20">
    <property type="entry name" value="Phosphorylase Kinase, domain 1"/>
    <property type="match status" value="1"/>
</dbReference>
<dbReference type="Gene3D" id="3.90.1200.10">
    <property type="match status" value="1"/>
</dbReference>
<dbReference type="Proteomes" id="UP000481858">
    <property type="component" value="Unassembled WGS sequence"/>
</dbReference>
<dbReference type="EMBL" id="WUBL01000049">
    <property type="protein sequence ID" value="KAF2968557.1"/>
    <property type="molecule type" value="Genomic_DNA"/>
</dbReference>
<accession>A0A7C8N7L9</accession>
<keyword evidence="2" id="KW-1185">Reference proteome</keyword>
<comment type="caution">
    <text evidence="1">The sequence shown here is derived from an EMBL/GenBank/DDBJ whole genome shotgun (WGS) entry which is preliminary data.</text>
</comment>
<evidence type="ECO:0000313" key="2">
    <source>
        <dbReference type="Proteomes" id="UP000481858"/>
    </source>
</evidence>
<dbReference type="PANTHER" id="PTHR36978:SF4">
    <property type="entry name" value="P-LOOP CONTAINING NUCLEOSIDE TRIPHOSPHATE HYDROLASE PROTEIN"/>
    <property type="match status" value="1"/>
</dbReference>
<reference evidence="1 2" key="1">
    <citation type="submission" date="2019-12" db="EMBL/GenBank/DDBJ databases">
        <title>Draft genome sequence of the ascomycete Xylaria multiplex DSM 110363.</title>
        <authorList>
            <person name="Buettner E."/>
            <person name="Kellner H."/>
        </authorList>
    </citation>
    <scope>NUCLEOTIDE SEQUENCE [LARGE SCALE GENOMIC DNA]</scope>
    <source>
        <strain evidence="1 2">DSM 110363</strain>
    </source>
</reference>
<evidence type="ECO:0000313" key="1">
    <source>
        <dbReference type="EMBL" id="KAF2968557.1"/>
    </source>
</evidence>
<dbReference type="Gene3D" id="3.40.50.300">
    <property type="entry name" value="P-loop containing nucleotide triphosphate hydrolases"/>
    <property type="match status" value="1"/>
</dbReference>
<dbReference type="InterPro" id="IPR027417">
    <property type="entry name" value="P-loop_NTPase"/>
</dbReference>
<dbReference type="InterPro" id="IPR011009">
    <property type="entry name" value="Kinase-like_dom_sf"/>
</dbReference>
<dbReference type="OrthoDB" id="25129at2759"/>
<organism evidence="1 2">
    <name type="scientific">Xylaria multiplex</name>
    <dbReference type="NCBI Taxonomy" id="323545"/>
    <lineage>
        <taxon>Eukaryota</taxon>
        <taxon>Fungi</taxon>
        <taxon>Dikarya</taxon>
        <taxon>Ascomycota</taxon>
        <taxon>Pezizomycotina</taxon>
        <taxon>Sordariomycetes</taxon>
        <taxon>Xylariomycetidae</taxon>
        <taxon>Xylariales</taxon>
        <taxon>Xylariaceae</taxon>
        <taxon>Xylaria</taxon>
    </lineage>
</organism>
<evidence type="ECO:0008006" key="3">
    <source>
        <dbReference type="Google" id="ProtNLM"/>
    </source>
</evidence>
<dbReference type="PANTHER" id="PTHR36978">
    <property type="entry name" value="P-LOOP CONTAINING NUCLEOTIDE TRIPHOSPHATE HYDROLASE"/>
    <property type="match status" value="1"/>
</dbReference>
<dbReference type="InParanoid" id="A0A7C8N7L9"/>
<dbReference type="SUPFAM" id="SSF56112">
    <property type="entry name" value="Protein kinase-like (PK-like)"/>
    <property type="match status" value="1"/>
</dbReference>